<keyword evidence="3" id="KW-1003">Cell membrane</keyword>
<evidence type="ECO:0000256" key="1">
    <source>
        <dbReference type="ARBA" id="ARBA00004651"/>
    </source>
</evidence>
<organism evidence="9 10">
    <name type="scientific">Candidatus Corynebacterium avicola</name>
    <dbReference type="NCBI Taxonomy" id="2838527"/>
    <lineage>
        <taxon>Bacteria</taxon>
        <taxon>Bacillati</taxon>
        <taxon>Actinomycetota</taxon>
        <taxon>Actinomycetes</taxon>
        <taxon>Mycobacteriales</taxon>
        <taxon>Corynebacteriaceae</taxon>
        <taxon>Corynebacterium</taxon>
    </lineage>
</organism>
<dbReference type="Pfam" id="PF07690">
    <property type="entry name" value="MFS_1"/>
    <property type="match status" value="1"/>
</dbReference>
<dbReference type="PANTHER" id="PTHR23517">
    <property type="entry name" value="RESISTANCE PROTEIN MDTM, PUTATIVE-RELATED-RELATED"/>
    <property type="match status" value="1"/>
</dbReference>
<sequence>MTIIEHGPMFRKCDEYRTYWRSTSVSNQLNNKVTARAEQSVEASQPWRYWALLVLLGLGLAISAMPSPLYALYSDRWNYPAVMTTLIFAAYAAGALGAVLVSGAMSDRYGRKPVLLAALAFILLGLVVFVVAPNAGFLVVARLLHGIGIGAVVVAAGAALLDVRPEWAARTGALNAIAFNLGIAVGAVCSALLAQADVAPLTSPYVLFGMISLAVGLAVLAMKEPHPVRKKSHHSGGLSIPRPHVPASVRARFLFAVGGAGTAWALLGVFLSLEPGIATEVTGTGGPLFGGVMIAVFALGAAAAQSTTSSLPARKVAVTGDVASAILLITGLLAFSSGNRALILVNTALLGAAYGLAFGASLRHLTSGLPPQERGAVISAFYLVTYSAMAIPTVLAGIGATVWDATTILTPFSIVVVLVALGTAMLGRSTTQQSGGTDSNPPAQ</sequence>
<feature type="transmembrane region" description="Helical" evidence="7">
    <location>
        <begin position="139"/>
        <end position="161"/>
    </location>
</feature>
<name>A0A9D1RNS6_9CORY</name>
<dbReference type="EMBL" id="DXGC01000017">
    <property type="protein sequence ID" value="HIW90428.1"/>
    <property type="molecule type" value="Genomic_DNA"/>
</dbReference>
<dbReference type="PROSITE" id="PS50850">
    <property type="entry name" value="MFS"/>
    <property type="match status" value="1"/>
</dbReference>
<accession>A0A9D1RNS6</accession>
<dbReference type="InterPro" id="IPR020846">
    <property type="entry name" value="MFS_dom"/>
</dbReference>
<protein>
    <submittedName>
        <fullName evidence="9">MFS transporter</fullName>
    </submittedName>
</protein>
<evidence type="ECO:0000259" key="8">
    <source>
        <dbReference type="PROSITE" id="PS50850"/>
    </source>
</evidence>
<proteinExistence type="predicted"/>
<dbReference type="Gene3D" id="1.20.1250.20">
    <property type="entry name" value="MFS general substrate transporter like domains"/>
    <property type="match status" value="1"/>
</dbReference>
<feature type="transmembrane region" description="Helical" evidence="7">
    <location>
        <begin position="285"/>
        <end position="304"/>
    </location>
</feature>
<evidence type="ECO:0000313" key="10">
    <source>
        <dbReference type="Proteomes" id="UP000824190"/>
    </source>
</evidence>
<dbReference type="PROSITE" id="PS00216">
    <property type="entry name" value="SUGAR_TRANSPORT_1"/>
    <property type="match status" value="1"/>
</dbReference>
<evidence type="ECO:0000256" key="3">
    <source>
        <dbReference type="ARBA" id="ARBA00022475"/>
    </source>
</evidence>
<dbReference type="GO" id="GO:0005886">
    <property type="term" value="C:plasma membrane"/>
    <property type="evidence" value="ECO:0007669"/>
    <property type="project" value="UniProtKB-SubCell"/>
</dbReference>
<evidence type="ECO:0000256" key="2">
    <source>
        <dbReference type="ARBA" id="ARBA00022448"/>
    </source>
</evidence>
<feature type="transmembrane region" description="Helical" evidence="7">
    <location>
        <begin position="49"/>
        <end position="73"/>
    </location>
</feature>
<evidence type="ECO:0000256" key="5">
    <source>
        <dbReference type="ARBA" id="ARBA00022989"/>
    </source>
</evidence>
<evidence type="ECO:0000313" key="9">
    <source>
        <dbReference type="EMBL" id="HIW90428.1"/>
    </source>
</evidence>
<dbReference type="GO" id="GO:0022857">
    <property type="term" value="F:transmembrane transporter activity"/>
    <property type="evidence" value="ECO:0007669"/>
    <property type="project" value="InterPro"/>
</dbReference>
<evidence type="ECO:0000256" key="7">
    <source>
        <dbReference type="SAM" id="Phobius"/>
    </source>
</evidence>
<gene>
    <name evidence="9" type="ORF">H9870_02005</name>
</gene>
<keyword evidence="4 7" id="KW-0812">Transmembrane</keyword>
<feature type="transmembrane region" description="Helical" evidence="7">
    <location>
        <begin position="79"/>
        <end position="101"/>
    </location>
</feature>
<dbReference type="PANTHER" id="PTHR23517:SF3">
    <property type="entry name" value="INTEGRAL MEMBRANE TRANSPORT PROTEIN"/>
    <property type="match status" value="1"/>
</dbReference>
<feature type="transmembrane region" description="Helical" evidence="7">
    <location>
        <begin position="253"/>
        <end position="273"/>
    </location>
</feature>
<feature type="transmembrane region" description="Helical" evidence="7">
    <location>
        <begin position="316"/>
        <end position="335"/>
    </location>
</feature>
<keyword evidence="6 7" id="KW-0472">Membrane</keyword>
<feature type="transmembrane region" description="Helical" evidence="7">
    <location>
        <begin position="341"/>
        <end position="360"/>
    </location>
</feature>
<keyword evidence="5 7" id="KW-1133">Transmembrane helix</keyword>
<dbReference type="SUPFAM" id="SSF103473">
    <property type="entry name" value="MFS general substrate transporter"/>
    <property type="match status" value="1"/>
</dbReference>
<keyword evidence="2" id="KW-0813">Transport</keyword>
<evidence type="ECO:0000256" key="6">
    <source>
        <dbReference type="ARBA" id="ARBA00023136"/>
    </source>
</evidence>
<dbReference type="InterPro" id="IPR011701">
    <property type="entry name" value="MFS"/>
</dbReference>
<comment type="subcellular location">
    <subcellularLocation>
        <location evidence="1">Cell membrane</location>
        <topology evidence="1">Multi-pass membrane protein</topology>
    </subcellularLocation>
</comment>
<feature type="transmembrane region" description="Helical" evidence="7">
    <location>
        <begin position="380"/>
        <end position="402"/>
    </location>
</feature>
<feature type="transmembrane region" description="Helical" evidence="7">
    <location>
        <begin position="173"/>
        <end position="193"/>
    </location>
</feature>
<evidence type="ECO:0000256" key="4">
    <source>
        <dbReference type="ARBA" id="ARBA00022692"/>
    </source>
</evidence>
<feature type="domain" description="Major facilitator superfamily (MFS) profile" evidence="8">
    <location>
        <begin position="47"/>
        <end position="431"/>
    </location>
</feature>
<reference evidence="9" key="1">
    <citation type="journal article" date="2021" name="PeerJ">
        <title>Extensive microbial diversity within the chicken gut microbiome revealed by metagenomics and culture.</title>
        <authorList>
            <person name="Gilroy R."/>
            <person name="Ravi A."/>
            <person name="Getino M."/>
            <person name="Pursley I."/>
            <person name="Horton D.L."/>
            <person name="Alikhan N.F."/>
            <person name="Baker D."/>
            <person name="Gharbi K."/>
            <person name="Hall N."/>
            <person name="Watson M."/>
            <person name="Adriaenssens E.M."/>
            <person name="Foster-Nyarko E."/>
            <person name="Jarju S."/>
            <person name="Secka A."/>
            <person name="Antonio M."/>
            <person name="Oren A."/>
            <person name="Chaudhuri R.R."/>
            <person name="La Ragione R."/>
            <person name="Hildebrand F."/>
            <person name="Pallen M.J."/>
        </authorList>
    </citation>
    <scope>NUCLEOTIDE SEQUENCE</scope>
    <source>
        <strain evidence="9">CHK32-1732</strain>
    </source>
</reference>
<reference evidence="9" key="2">
    <citation type="submission" date="2021-04" db="EMBL/GenBank/DDBJ databases">
        <authorList>
            <person name="Gilroy R."/>
        </authorList>
    </citation>
    <scope>NUCLEOTIDE SEQUENCE</scope>
    <source>
        <strain evidence="9">CHK32-1732</strain>
    </source>
</reference>
<feature type="transmembrane region" description="Helical" evidence="7">
    <location>
        <begin position="205"/>
        <end position="222"/>
    </location>
</feature>
<dbReference type="InterPro" id="IPR050171">
    <property type="entry name" value="MFS_Transporters"/>
</dbReference>
<feature type="transmembrane region" description="Helical" evidence="7">
    <location>
        <begin position="408"/>
        <end position="427"/>
    </location>
</feature>
<dbReference type="Proteomes" id="UP000824190">
    <property type="component" value="Unassembled WGS sequence"/>
</dbReference>
<dbReference type="AlphaFoldDB" id="A0A9D1RNS6"/>
<feature type="transmembrane region" description="Helical" evidence="7">
    <location>
        <begin position="113"/>
        <end position="133"/>
    </location>
</feature>
<comment type="caution">
    <text evidence="9">The sequence shown here is derived from an EMBL/GenBank/DDBJ whole genome shotgun (WGS) entry which is preliminary data.</text>
</comment>
<dbReference type="InterPro" id="IPR005829">
    <property type="entry name" value="Sugar_transporter_CS"/>
</dbReference>
<dbReference type="InterPro" id="IPR036259">
    <property type="entry name" value="MFS_trans_sf"/>
</dbReference>